<feature type="transmembrane region" description="Helical" evidence="1">
    <location>
        <begin position="17"/>
        <end position="38"/>
    </location>
</feature>
<feature type="domain" description="Mce/MlaD" evidence="2">
    <location>
        <begin position="45"/>
        <end position="123"/>
    </location>
</feature>
<feature type="domain" description="Mammalian cell entry C-terminal" evidence="3">
    <location>
        <begin position="129"/>
        <end position="341"/>
    </location>
</feature>
<evidence type="ECO:0000313" key="5">
    <source>
        <dbReference type="Proteomes" id="UP000240424"/>
    </source>
</evidence>
<dbReference type="PANTHER" id="PTHR33371:SF19">
    <property type="entry name" value="MCE-FAMILY PROTEIN MCE4A"/>
    <property type="match status" value="1"/>
</dbReference>
<sequence length="406" mass="42953">MGGSAVRLLVGQSAMRTLAGLITVGMVAGVIVVCTMMFRGDFTQTVSITVLSPRAGLVMNPQAKVKLLGVQVGSVASIEERPNAQAALHLAIDPNQLRRIPANVGVAIASTTVFGNKFVELRMPAQPATQRLQAGQVLDASRVTVEFNTLFQQLTSVLSAIEPGKLNATLDAIAMTLNGRGHKIGDAFSDLDALLRRLEPSLPTLERDLQIAPTVVNIYADAATDLLTVTRNTTTLSNTIVSQQQQLDAILISAAGLGDIGADVVGTNSQPLTDVLHAFVPTTDVLSRHHDSIYCGIAGMEPIMDSAPSPLPGVIASLNFGLGVERYRYPSDLPKVAAKGDSHCADIGLPDLPFQGRPKFVVADVGANPWKYGNQGILLNSDWLKQMLYGPIDGPPRNSSQIGQPG</sequence>
<proteinExistence type="predicted"/>
<dbReference type="AlphaFoldDB" id="A0A2U3P358"/>
<dbReference type="Proteomes" id="UP000240424">
    <property type="component" value="Unassembled WGS sequence"/>
</dbReference>
<dbReference type="STRING" id="1841861.GCA_900157365_04503"/>
<name>A0A2U3P358_9MYCO</name>
<reference evidence="4 5" key="1">
    <citation type="submission" date="2017-01" db="EMBL/GenBank/DDBJ databases">
        <authorList>
            <consortium name="Urmite Genomes"/>
        </authorList>
    </citation>
    <scope>NUCLEOTIDE SEQUENCE [LARGE SCALE GENOMIC DNA]</scope>
    <source>
        <strain evidence="4 5">AB215</strain>
    </source>
</reference>
<dbReference type="InterPro" id="IPR052336">
    <property type="entry name" value="MlaD_Phospholipid_Transporter"/>
</dbReference>
<dbReference type="EMBL" id="FUEZ01000003">
    <property type="protein sequence ID" value="SPM38125.1"/>
    <property type="molecule type" value="Genomic_DNA"/>
</dbReference>
<dbReference type="InterPro" id="IPR005693">
    <property type="entry name" value="Mce"/>
</dbReference>
<evidence type="ECO:0000256" key="1">
    <source>
        <dbReference type="SAM" id="Phobius"/>
    </source>
</evidence>
<keyword evidence="1" id="KW-1133">Transmembrane helix</keyword>
<dbReference type="Pfam" id="PF02470">
    <property type="entry name" value="MlaD"/>
    <property type="match status" value="1"/>
</dbReference>
<keyword evidence="1" id="KW-0472">Membrane</keyword>
<dbReference type="OrthoDB" id="3460188at2"/>
<accession>A0A2U3P358</accession>
<evidence type="ECO:0000259" key="2">
    <source>
        <dbReference type="Pfam" id="PF02470"/>
    </source>
</evidence>
<dbReference type="GO" id="GO:0051701">
    <property type="term" value="P:biological process involved in interaction with host"/>
    <property type="evidence" value="ECO:0007669"/>
    <property type="project" value="TreeGrafter"/>
</dbReference>
<gene>
    <name evidence="4" type="ORF">MNAB215_301</name>
</gene>
<keyword evidence="1" id="KW-0812">Transmembrane</keyword>
<dbReference type="Pfam" id="PF11887">
    <property type="entry name" value="Mce4_CUP1"/>
    <property type="match status" value="1"/>
</dbReference>
<dbReference type="PANTHER" id="PTHR33371">
    <property type="entry name" value="INTERMEMBRANE PHOSPHOLIPID TRANSPORT SYSTEM BINDING PROTEIN MLAD-RELATED"/>
    <property type="match status" value="1"/>
</dbReference>
<dbReference type="InterPro" id="IPR024516">
    <property type="entry name" value="Mce_C"/>
</dbReference>
<evidence type="ECO:0000259" key="3">
    <source>
        <dbReference type="Pfam" id="PF11887"/>
    </source>
</evidence>
<dbReference type="NCBIfam" id="TIGR00996">
    <property type="entry name" value="Mtu_fam_mce"/>
    <property type="match status" value="1"/>
</dbReference>
<dbReference type="InterPro" id="IPR003399">
    <property type="entry name" value="Mce/MlaD"/>
</dbReference>
<keyword evidence="5" id="KW-1185">Reference proteome</keyword>
<dbReference type="GO" id="GO:0005576">
    <property type="term" value="C:extracellular region"/>
    <property type="evidence" value="ECO:0007669"/>
    <property type="project" value="TreeGrafter"/>
</dbReference>
<protein>
    <submittedName>
        <fullName evidence="4">ABC-type transporter Mla maintaining outer membrane lipid asymmetry, periplasmic component MlaD</fullName>
    </submittedName>
</protein>
<evidence type="ECO:0000313" key="4">
    <source>
        <dbReference type="EMBL" id="SPM38125.1"/>
    </source>
</evidence>
<organism evidence="4 5">
    <name type="scientific">Mycobacterium numidiamassiliense</name>
    <dbReference type="NCBI Taxonomy" id="1841861"/>
    <lineage>
        <taxon>Bacteria</taxon>
        <taxon>Bacillati</taxon>
        <taxon>Actinomycetota</taxon>
        <taxon>Actinomycetes</taxon>
        <taxon>Mycobacteriales</taxon>
        <taxon>Mycobacteriaceae</taxon>
        <taxon>Mycobacterium</taxon>
    </lineage>
</organism>